<dbReference type="Proteomes" id="UP000245778">
    <property type="component" value="Unassembled WGS sequence"/>
</dbReference>
<sequence length="65" mass="7327">MRRILRRSWRRCVFNRRTIPIVAMTANAFAEDVQAALEAGMNAHAAKPTDMRALCATLLSLIKRA</sequence>
<feature type="domain" description="Response regulatory" evidence="6">
    <location>
        <begin position="1"/>
        <end position="62"/>
    </location>
</feature>
<evidence type="ECO:0000256" key="4">
    <source>
        <dbReference type="PROSITE-ProRule" id="PRU00169"/>
    </source>
</evidence>
<organism evidence="7 8">
    <name type="scientific">Intestinimonas butyriciproducens</name>
    <dbReference type="NCBI Taxonomy" id="1297617"/>
    <lineage>
        <taxon>Bacteria</taxon>
        <taxon>Bacillati</taxon>
        <taxon>Bacillota</taxon>
        <taxon>Clostridia</taxon>
        <taxon>Eubacteriales</taxon>
        <taxon>Intestinimonas</taxon>
    </lineage>
</organism>
<feature type="signal peptide" evidence="5">
    <location>
        <begin position="1"/>
        <end position="30"/>
    </location>
</feature>
<dbReference type="GO" id="GO:0000160">
    <property type="term" value="P:phosphorelay signal transduction system"/>
    <property type="evidence" value="ECO:0007669"/>
    <property type="project" value="InterPro"/>
</dbReference>
<evidence type="ECO:0000313" key="7">
    <source>
        <dbReference type="EMBL" id="PVY58636.1"/>
    </source>
</evidence>
<evidence type="ECO:0000256" key="2">
    <source>
        <dbReference type="ARBA" id="ARBA00022553"/>
    </source>
</evidence>
<reference evidence="7 8" key="1">
    <citation type="submission" date="2018-04" db="EMBL/GenBank/DDBJ databases">
        <title>Genomic Encyclopedia of Type Strains, Phase IV (KMG-IV): sequencing the most valuable type-strain genomes for metagenomic binning, comparative biology and taxonomic classification.</title>
        <authorList>
            <person name="Goeker M."/>
        </authorList>
    </citation>
    <scope>NUCLEOTIDE SEQUENCE [LARGE SCALE GENOMIC DNA]</scope>
    <source>
        <strain evidence="7 8">DSM 26588</strain>
    </source>
</reference>
<accession>A0A2U1CCI1</accession>
<evidence type="ECO:0000256" key="1">
    <source>
        <dbReference type="ARBA" id="ARBA00018672"/>
    </source>
</evidence>
<dbReference type="InterPro" id="IPR011006">
    <property type="entry name" value="CheY-like_superfamily"/>
</dbReference>
<dbReference type="PANTHER" id="PTHR45339">
    <property type="entry name" value="HYBRID SIGNAL TRANSDUCTION HISTIDINE KINASE J"/>
    <property type="match status" value="1"/>
</dbReference>
<comment type="caution">
    <text evidence="4">Lacks conserved residue(s) required for the propagation of feature annotation.</text>
</comment>
<evidence type="ECO:0000256" key="5">
    <source>
        <dbReference type="SAM" id="SignalP"/>
    </source>
</evidence>
<evidence type="ECO:0000313" key="8">
    <source>
        <dbReference type="Proteomes" id="UP000245778"/>
    </source>
</evidence>
<proteinExistence type="predicted"/>
<dbReference type="PROSITE" id="PS50110">
    <property type="entry name" value="RESPONSE_REGULATORY"/>
    <property type="match status" value="1"/>
</dbReference>
<gene>
    <name evidence="7" type="ORF">C7373_104234</name>
</gene>
<keyword evidence="5" id="KW-0732">Signal</keyword>
<keyword evidence="2" id="KW-0597">Phosphoprotein</keyword>
<feature type="chain" id="PRO_5015445792" description="Stage 0 sporulation protein A homolog" evidence="5">
    <location>
        <begin position="31"/>
        <end position="65"/>
    </location>
</feature>
<dbReference type="PANTHER" id="PTHR45339:SF3">
    <property type="entry name" value="HISTIDINE KINASE"/>
    <property type="match status" value="1"/>
</dbReference>
<dbReference type="OrthoDB" id="9790669at2"/>
<comment type="function">
    <text evidence="3">May play the central regulatory role in sporulation. It may be an element of the effector pathway responsible for the activation of sporulation genes in response to nutritional stress. Spo0A may act in concert with spo0H (a sigma factor) to control the expression of some genes that are critical to the sporulation process.</text>
</comment>
<dbReference type="AlphaFoldDB" id="A0A2U1CCI1"/>
<dbReference type="EMBL" id="QEKK01000004">
    <property type="protein sequence ID" value="PVY58636.1"/>
    <property type="molecule type" value="Genomic_DNA"/>
</dbReference>
<evidence type="ECO:0000256" key="3">
    <source>
        <dbReference type="ARBA" id="ARBA00024867"/>
    </source>
</evidence>
<name>A0A2U1CCI1_9FIRM</name>
<dbReference type="Gene3D" id="3.40.50.2300">
    <property type="match status" value="1"/>
</dbReference>
<evidence type="ECO:0000259" key="6">
    <source>
        <dbReference type="PROSITE" id="PS50110"/>
    </source>
</evidence>
<protein>
    <recommendedName>
        <fullName evidence="1">Stage 0 sporulation protein A homolog</fullName>
    </recommendedName>
</protein>
<comment type="caution">
    <text evidence="7">The sequence shown here is derived from an EMBL/GenBank/DDBJ whole genome shotgun (WGS) entry which is preliminary data.</text>
</comment>
<dbReference type="SUPFAM" id="SSF52172">
    <property type="entry name" value="CheY-like"/>
    <property type="match status" value="1"/>
</dbReference>
<dbReference type="InterPro" id="IPR001789">
    <property type="entry name" value="Sig_transdc_resp-reg_receiver"/>
</dbReference>